<evidence type="ECO:0000313" key="2">
    <source>
        <dbReference type="Proteomes" id="UP000536441"/>
    </source>
</evidence>
<dbReference type="EMBL" id="JABMCH010000062">
    <property type="protein sequence ID" value="NUU47081.1"/>
    <property type="molecule type" value="Genomic_DNA"/>
</dbReference>
<reference evidence="1 2" key="1">
    <citation type="submission" date="2020-05" db="EMBL/GenBank/DDBJ databases">
        <title>Genome Sequencing of Type Strains.</title>
        <authorList>
            <person name="Lemaire J.F."/>
            <person name="Inderbitzin P."/>
            <person name="Gregorio O.A."/>
            <person name="Collins S.B."/>
            <person name="Wespe N."/>
            <person name="Knight-Connoni V."/>
        </authorList>
    </citation>
    <scope>NUCLEOTIDE SEQUENCE [LARGE SCALE GENOMIC DNA]</scope>
    <source>
        <strain evidence="1 2">DSM 100049</strain>
    </source>
</reference>
<dbReference type="Proteomes" id="UP000536441">
    <property type="component" value="Unassembled WGS sequence"/>
</dbReference>
<protein>
    <submittedName>
        <fullName evidence="1">Uncharacterized protein</fullName>
    </submittedName>
</protein>
<name>A0A7Y6B441_9SPHN</name>
<comment type="caution">
    <text evidence="1">The sequence shown here is derived from an EMBL/GenBank/DDBJ whole genome shotgun (WGS) entry which is preliminary data.</text>
</comment>
<evidence type="ECO:0000313" key="1">
    <source>
        <dbReference type="EMBL" id="NUU47081.1"/>
    </source>
</evidence>
<organism evidence="1 2">
    <name type="scientific">Sphingomonas zeae</name>
    <dbReference type="NCBI Taxonomy" id="1646122"/>
    <lineage>
        <taxon>Bacteria</taxon>
        <taxon>Pseudomonadati</taxon>
        <taxon>Pseudomonadota</taxon>
        <taxon>Alphaproteobacteria</taxon>
        <taxon>Sphingomonadales</taxon>
        <taxon>Sphingomonadaceae</taxon>
        <taxon>Sphingomonas</taxon>
    </lineage>
</organism>
<keyword evidence="2" id="KW-1185">Reference proteome</keyword>
<dbReference type="RefSeq" id="WP_175311683.1">
    <property type="nucleotide sequence ID" value="NZ_CBCRYR010000014.1"/>
</dbReference>
<gene>
    <name evidence="1" type="ORF">HP438_08855</name>
</gene>
<accession>A0A7Y6B441</accession>
<dbReference type="AlphaFoldDB" id="A0A7Y6B441"/>
<proteinExistence type="predicted"/>
<sequence>MIATMLVMVMAGMAGQGGDAGAAPPSVDTILAQTRRLTSVETRCVYDPNATDITVCGRRNADRFRIPFEVPPEPGDPRHEGVMEERTRLLARTTPVKDLSPFQVGGGFAGVAMDTNAKGSGGKPTLRKPAP</sequence>